<gene>
    <name evidence="2" type="ORF">ALC60_06312</name>
</gene>
<dbReference type="Proteomes" id="UP000075809">
    <property type="component" value="Unassembled WGS sequence"/>
</dbReference>
<organism evidence="2 3">
    <name type="scientific">Mycetomoellerius zeteki</name>
    <dbReference type="NCBI Taxonomy" id="64791"/>
    <lineage>
        <taxon>Eukaryota</taxon>
        <taxon>Metazoa</taxon>
        <taxon>Ecdysozoa</taxon>
        <taxon>Arthropoda</taxon>
        <taxon>Hexapoda</taxon>
        <taxon>Insecta</taxon>
        <taxon>Pterygota</taxon>
        <taxon>Neoptera</taxon>
        <taxon>Endopterygota</taxon>
        <taxon>Hymenoptera</taxon>
        <taxon>Apocrita</taxon>
        <taxon>Aculeata</taxon>
        <taxon>Formicoidea</taxon>
        <taxon>Formicidae</taxon>
        <taxon>Myrmicinae</taxon>
        <taxon>Mycetomoellerius</taxon>
    </lineage>
</organism>
<evidence type="ECO:0000256" key="1">
    <source>
        <dbReference type="SAM" id="MobiDB-lite"/>
    </source>
</evidence>
<feature type="region of interest" description="Disordered" evidence="1">
    <location>
        <begin position="138"/>
        <end position="157"/>
    </location>
</feature>
<reference evidence="2 3" key="1">
    <citation type="submission" date="2015-09" db="EMBL/GenBank/DDBJ databases">
        <title>Trachymyrmex zeteki WGS genome.</title>
        <authorList>
            <person name="Nygaard S."/>
            <person name="Hu H."/>
            <person name="Boomsma J."/>
            <person name="Zhang G."/>
        </authorList>
    </citation>
    <scope>NUCLEOTIDE SEQUENCE [LARGE SCALE GENOMIC DNA]</scope>
    <source>
        <strain evidence="2">Tzet28-1</strain>
        <tissue evidence="2">Whole body</tissue>
    </source>
</reference>
<accession>A0A151X3W3</accession>
<proteinExistence type="predicted"/>
<sequence>MRKATIAMKRTWSIGERIFRDNFSRRMKAFDSLVGSVALYGAEVWGWQEEGRLDEIKRRYVKWILKLDRNTPNYMLIEETKMKELRIQAIRRAIKYEEKVNSSKKKLIKECIKDLERTRPRREEGGWEKKRRELLEKAGSNKERTRENREGEDKETTEKIMERIERKDKEDRIRKINESNYNKEFKRIRTEETPKYLKGNKKKKDRELIARFRCGNETKGRQYWTEGEDRRCRLCGGEEENLSHIIDECGATRNELTIEEFLEEEGRGLEEMKKIDRLRKDIVKETEKV</sequence>
<evidence type="ECO:0000313" key="3">
    <source>
        <dbReference type="Proteomes" id="UP000075809"/>
    </source>
</evidence>
<name>A0A151X3W3_9HYME</name>
<evidence type="ECO:0000313" key="2">
    <source>
        <dbReference type="EMBL" id="KYQ54970.1"/>
    </source>
</evidence>
<keyword evidence="3" id="KW-1185">Reference proteome</keyword>
<dbReference type="STRING" id="64791.A0A151X3W3"/>
<dbReference type="EMBL" id="KQ982562">
    <property type="protein sequence ID" value="KYQ54970.1"/>
    <property type="molecule type" value="Genomic_DNA"/>
</dbReference>
<protein>
    <submittedName>
        <fullName evidence="2">Uncharacterized protein</fullName>
    </submittedName>
</protein>
<dbReference type="AlphaFoldDB" id="A0A151X3W3"/>